<feature type="transmembrane region" description="Helical" evidence="2">
    <location>
        <begin position="112"/>
        <end position="131"/>
    </location>
</feature>
<keyword evidence="2" id="KW-0472">Membrane</keyword>
<protein>
    <submittedName>
        <fullName evidence="3">Uncharacterized protein</fullName>
    </submittedName>
</protein>
<feature type="transmembrane region" description="Helical" evidence="2">
    <location>
        <begin position="82"/>
        <end position="100"/>
    </location>
</feature>
<feature type="transmembrane region" description="Helical" evidence="2">
    <location>
        <begin position="137"/>
        <end position="156"/>
    </location>
</feature>
<gene>
    <name evidence="3" type="ORF">Cvel_11226</name>
</gene>
<feature type="transmembrane region" description="Helical" evidence="2">
    <location>
        <begin position="189"/>
        <end position="210"/>
    </location>
</feature>
<dbReference type="PhylomeDB" id="A0A0G4I5T2"/>
<dbReference type="VEuPathDB" id="CryptoDB:Cvel_11226"/>
<sequence length="319" mass="35655">MFASRKSPSAVAQNGPSVQPLRSEEDRNRVDHLAAEAYRRKCFERQVKYLAPVMVPGAGAIAVAIVVQWFVGLCATVDTSAATSALICLVVATNPELLPIQKSVTPYLRERVAVAGLTGFVVLMRIGIYIWKVPLPVYMHGIGVSAMMLKVFLMNLCIPERDFLILNVLDSILWTLNSFSIAMSLPEGGWFFALWQLIVTGVPFAMTSALRRLPMMTLSESDSDTQRETKQRLCAENERDVFLSYLMHEMRNPLSGASLLVFEFRESLKELSRISQDPQFSLDSLRKTTKSEALRLRQLASFMATHFTRCGACVTTFCN</sequence>
<evidence type="ECO:0000313" key="3">
    <source>
        <dbReference type="EMBL" id="CEM52321.1"/>
    </source>
</evidence>
<feature type="transmembrane region" description="Helical" evidence="2">
    <location>
        <begin position="49"/>
        <end position="70"/>
    </location>
</feature>
<evidence type="ECO:0000256" key="1">
    <source>
        <dbReference type="SAM" id="MobiDB-lite"/>
    </source>
</evidence>
<proteinExistence type="predicted"/>
<dbReference type="AlphaFoldDB" id="A0A0G4I5T2"/>
<accession>A0A0G4I5T2</accession>
<feature type="transmembrane region" description="Helical" evidence="2">
    <location>
        <begin position="163"/>
        <end position="183"/>
    </location>
</feature>
<feature type="compositionally biased region" description="Polar residues" evidence="1">
    <location>
        <begin position="1"/>
        <end position="17"/>
    </location>
</feature>
<keyword evidence="2" id="KW-0812">Transmembrane</keyword>
<keyword evidence="2" id="KW-1133">Transmembrane helix</keyword>
<dbReference type="GO" id="GO:0000155">
    <property type="term" value="F:phosphorelay sensor kinase activity"/>
    <property type="evidence" value="ECO:0007669"/>
    <property type="project" value="InterPro"/>
</dbReference>
<name>A0A0G4I5T2_9ALVE</name>
<evidence type="ECO:0000256" key="2">
    <source>
        <dbReference type="SAM" id="Phobius"/>
    </source>
</evidence>
<dbReference type="CDD" id="cd00082">
    <property type="entry name" value="HisKA"/>
    <property type="match status" value="1"/>
</dbReference>
<reference evidence="3" key="1">
    <citation type="submission" date="2014-11" db="EMBL/GenBank/DDBJ databases">
        <authorList>
            <person name="Otto D Thomas"/>
            <person name="Naeem Raeece"/>
        </authorList>
    </citation>
    <scope>NUCLEOTIDE SEQUENCE</scope>
</reference>
<feature type="region of interest" description="Disordered" evidence="1">
    <location>
        <begin position="1"/>
        <end position="25"/>
    </location>
</feature>
<dbReference type="EMBL" id="CDMZ01005221">
    <property type="protein sequence ID" value="CEM52321.1"/>
    <property type="molecule type" value="Genomic_DNA"/>
</dbReference>
<dbReference type="InterPro" id="IPR003661">
    <property type="entry name" value="HisK_dim/P_dom"/>
</dbReference>
<organism evidence="3">
    <name type="scientific">Chromera velia CCMP2878</name>
    <dbReference type="NCBI Taxonomy" id="1169474"/>
    <lineage>
        <taxon>Eukaryota</taxon>
        <taxon>Sar</taxon>
        <taxon>Alveolata</taxon>
        <taxon>Colpodellida</taxon>
        <taxon>Chromeraceae</taxon>
        <taxon>Chromera</taxon>
    </lineage>
</organism>